<dbReference type="InterPro" id="IPR000182">
    <property type="entry name" value="GNAT_dom"/>
</dbReference>
<dbReference type="SUPFAM" id="SSF55729">
    <property type="entry name" value="Acyl-CoA N-acyltransferases (Nat)"/>
    <property type="match status" value="1"/>
</dbReference>
<dbReference type="Gene3D" id="3.40.630.30">
    <property type="match status" value="1"/>
</dbReference>
<dbReference type="PROSITE" id="PS51186">
    <property type="entry name" value="GNAT"/>
    <property type="match status" value="1"/>
</dbReference>
<dbReference type="EMBL" id="BRXW01000621">
    <property type="protein sequence ID" value="GMH70524.1"/>
    <property type="molecule type" value="Genomic_DNA"/>
</dbReference>
<evidence type="ECO:0000256" key="2">
    <source>
        <dbReference type="ARBA" id="ARBA00023315"/>
    </source>
</evidence>
<dbReference type="InterPro" id="IPR016181">
    <property type="entry name" value="Acyl_CoA_acyltransferase"/>
</dbReference>
<dbReference type="AlphaFoldDB" id="A0A9W7ALJ3"/>
<evidence type="ECO:0000259" key="4">
    <source>
        <dbReference type="PROSITE" id="PS51186"/>
    </source>
</evidence>
<dbReference type="OrthoDB" id="38408at2759"/>
<keyword evidence="2" id="KW-0012">Acyltransferase</keyword>
<dbReference type="Proteomes" id="UP001165122">
    <property type="component" value="Unassembled WGS sequence"/>
</dbReference>
<dbReference type="PANTHER" id="PTHR43420">
    <property type="entry name" value="ACETYLTRANSFERASE"/>
    <property type="match status" value="1"/>
</dbReference>
<evidence type="ECO:0000313" key="6">
    <source>
        <dbReference type="Proteomes" id="UP001165122"/>
    </source>
</evidence>
<dbReference type="CDD" id="cd04301">
    <property type="entry name" value="NAT_SF"/>
    <property type="match status" value="1"/>
</dbReference>
<dbReference type="GO" id="GO:0016747">
    <property type="term" value="F:acyltransferase activity, transferring groups other than amino-acyl groups"/>
    <property type="evidence" value="ECO:0007669"/>
    <property type="project" value="InterPro"/>
</dbReference>
<organism evidence="5 6">
    <name type="scientific">Triparma laevis f. longispina</name>
    <dbReference type="NCBI Taxonomy" id="1714387"/>
    <lineage>
        <taxon>Eukaryota</taxon>
        <taxon>Sar</taxon>
        <taxon>Stramenopiles</taxon>
        <taxon>Ochrophyta</taxon>
        <taxon>Bolidophyceae</taxon>
        <taxon>Parmales</taxon>
        <taxon>Triparmaceae</taxon>
        <taxon>Triparma</taxon>
    </lineage>
</organism>
<accession>A0A9W7ALJ3</accession>
<reference evidence="6" key="1">
    <citation type="journal article" date="2023" name="Commun. Biol.">
        <title>Genome analysis of Parmales, the sister group of diatoms, reveals the evolutionary specialization of diatoms from phago-mixotrophs to photoautotrophs.</title>
        <authorList>
            <person name="Ban H."/>
            <person name="Sato S."/>
            <person name="Yoshikawa S."/>
            <person name="Yamada K."/>
            <person name="Nakamura Y."/>
            <person name="Ichinomiya M."/>
            <person name="Sato N."/>
            <person name="Blanc-Mathieu R."/>
            <person name="Endo H."/>
            <person name="Kuwata A."/>
            <person name="Ogata H."/>
        </authorList>
    </citation>
    <scope>NUCLEOTIDE SEQUENCE [LARGE SCALE GENOMIC DNA]</scope>
    <source>
        <strain evidence="6">NIES 3700</strain>
    </source>
</reference>
<evidence type="ECO:0000256" key="3">
    <source>
        <dbReference type="SAM" id="SignalP"/>
    </source>
</evidence>
<dbReference type="Pfam" id="PF00583">
    <property type="entry name" value="Acetyltransf_1"/>
    <property type="match status" value="1"/>
</dbReference>
<keyword evidence="3" id="KW-0732">Signal</keyword>
<proteinExistence type="predicted"/>
<sequence>MKLFRNALTLTALLFLKILQQTDPFLLPPPIPQLHFTFLSSSSSSSSSSFPSILLPPSLPPSLTLSTITSLSPPSHLTLLSTSTVSTFGSPITLSQNLALYEQILLTPMANMWNLYERSFSETEVTWGLNSRLWNGYNSPGSQFSDGPYLSSSDPSIPWERTSICVSLFSSSSSSDNNNKEHEVIASCEIRLQPVDGKIPFTHISLDRLERNVADINKKDGEKEKELQPYLCNLFVSPSYRRKRLGKMLVREVVRIGRDVWEGFDGIYLHVDEENEGGRRLYEEEGFVKVEGTKWKPGWEGSAGLISYYYKKFNNRS</sequence>
<comment type="caution">
    <text evidence="5">The sequence shown here is derived from an EMBL/GenBank/DDBJ whole genome shotgun (WGS) entry which is preliminary data.</text>
</comment>
<keyword evidence="6" id="KW-1185">Reference proteome</keyword>
<protein>
    <recommendedName>
        <fullName evidence="4">N-acetyltransferase domain-containing protein</fullName>
    </recommendedName>
</protein>
<feature type="signal peptide" evidence="3">
    <location>
        <begin position="1"/>
        <end position="24"/>
    </location>
</feature>
<feature type="domain" description="N-acetyltransferase" evidence="4">
    <location>
        <begin position="230"/>
        <end position="315"/>
    </location>
</feature>
<feature type="chain" id="PRO_5040972585" description="N-acetyltransferase domain-containing protein" evidence="3">
    <location>
        <begin position="25"/>
        <end position="317"/>
    </location>
</feature>
<name>A0A9W7ALJ3_9STRA</name>
<dbReference type="InterPro" id="IPR050680">
    <property type="entry name" value="YpeA/RimI_acetyltransf"/>
</dbReference>
<evidence type="ECO:0000256" key="1">
    <source>
        <dbReference type="ARBA" id="ARBA00022679"/>
    </source>
</evidence>
<keyword evidence="1" id="KW-0808">Transferase</keyword>
<evidence type="ECO:0000313" key="5">
    <source>
        <dbReference type="EMBL" id="GMH70524.1"/>
    </source>
</evidence>
<gene>
    <name evidence="5" type="ORF">TrLO_g13843</name>
</gene>